<reference evidence="2 3" key="1">
    <citation type="submission" date="2018-06" db="EMBL/GenBank/DDBJ databases">
        <title>Freshwater and sediment microbial communities from various areas in North America, analyzing microbe dynamics in response to fracking.</title>
        <authorList>
            <person name="Lamendella R."/>
        </authorList>
    </citation>
    <scope>NUCLEOTIDE SEQUENCE [LARGE SCALE GENOMIC DNA]</scope>
    <source>
        <strain evidence="2 3">14_TX</strain>
    </source>
</reference>
<feature type="transmembrane region" description="Helical" evidence="1">
    <location>
        <begin position="45"/>
        <end position="66"/>
    </location>
</feature>
<gene>
    <name evidence="2" type="ORF">DFO70_102505</name>
</gene>
<evidence type="ECO:0000313" key="2">
    <source>
        <dbReference type="EMBL" id="RBP96178.1"/>
    </source>
</evidence>
<keyword evidence="3" id="KW-1185">Reference proteome</keyword>
<keyword evidence="1" id="KW-0472">Membrane</keyword>
<comment type="caution">
    <text evidence="2">The sequence shown here is derived from an EMBL/GenBank/DDBJ whole genome shotgun (WGS) entry which is preliminary data.</text>
</comment>
<protein>
    <submittedName>
        <fullName evidence="2">Uncharacterized protein</fullName>
    </submittedName>
</protein>
<dbReference type="AlphaFoldDB" id="A0A366K4V0"/>
<evidence type="ECO:0000313" key="3">
    <source>
        <dbReference type="Proteomes" id="UP000252731"/>
    </source>
</evidence>
<evidence type="ECO:0000256" key="1">
    <source>
        <dbReference type="SAM" id="Phobius"/>
    </source>
</evidence>
<keyword evidence="1" id="KW-1133">Transmembrane helix</keyword>
<sequence length="71" mass="7982">MRRIDLKIFTAVSFYIALAPIIIIHLSIIILSRTSVERLDNKLEVIILLAFLASVSAIPLSIVSMFSRKLI</sequence>
<dbReference type="EMBL" id="QNSF01000002">
    <property type="protein sequence ID" value="RBP96178.1"/>
    <property type="molecule type" value="Genomic_DNA"/>
</dbReference>
<name>A0A366K4V0_CYTFI</name>
<accession>A0A366K4V0</accession>
<dbReference type="Proteomes" id="UP000252731">
    <property type="component" value="Unassembled WGS sequence"/>
</dbReference>
<feature type="transmembrane region" description="Helical" evidence="1">
    <location>
        <begin position="12"/>
        <end position="33"/>
    </location>
</feature>
<proteinExistence type="predicted"/>
<organism evidence="2 3">
    <name type="scientific">Cytobacillus firmus</name>
    <name type="common">Bacillus firmus</name>
    <dbReference type="NCBI Taxonomy" id="1399"/>
    <lineage>
        <taxon>Bacteria</taxon>
        <taxon>Bacillati</taxon>
        <taxon>Bacillota</taxon>
        <taxon>Bacilli</taxon>
        <taxon>Bacillales</taxon>
        <taxon>Bacillaceae</taxon>
        <taxon>Cytobacillus</taxon>
    </lineage>
</organism>
<keyword evidence="1" id="KW-0812">Transmembrane</keyword>